<sequence length="190" mass="20363">MKMIPQNALFLLLFTVTLFACKKEGPAGPAGAAGQQGVPGPQGPGGTQGKTGSANVTVYTFPSRTFVAWSDFEIHNISKGRVDSSLILGYFNTGSDAAPSWYPIPGPGPVAAYETRYATYFGGAVPNQYLVFSVRVSKPNDLATQYPSAVTFYKTKVFIIPAATVIPGGKKALPDLNNYYEVKEYYGIED</sequence>
<reference evidence="4" key="1">
    <citation type="submission" date="2018-11" db="EMBL/GenBank/DDBJ databases">
        <title>Chitinophaga lutea sp.nov., isolate from arsenic contaminated soil.</title>
        <authorList>
            <person name="Zong Y."/>
        </authorList>
    </citation>
    <scope>NUCLEOTIDE SEQUENCE [LARGE SCALE GENOMIC DNA]</scope>
    <source>
        <strain evidence="4">YLT18</strain>
    </source>
</reference>
<protein>
    <recommendedName>
        <fullName evidence="5">Collagen-like protein</fullName>
    </recommendedName>
</protein>
<evidence type="ECO:0000256" key="2">
    <source>
        <dbReference type="SAM" id="SignalP"/>
    </source>
</evidence>
<dbReference type="Gene3D" id="1.20.5.320">
    <property type="entry name" value="6-Phosphogluconate Dehydrogenase, domain 3"/>
    <property type="match status" value="1"/>
</dbReference>
<proteinExistence type="predicted"/>
<name>A0A3N4MNG6_9BACT</name>
<gene>
    <name evidence="3" type="ORF">EG028_09850</name>
</gene>
<dbReference type="Proteomes" id="UP000279089">
    <property type="component" value="Unassembled WGS sequence"/>
</dbReference>
<dbReference type="PROSITE" id="PS51257">
    <property type="entry name" value="PROKAR_LIPOPROTEIN"/>
    <property type="match status" value="1"/>
</dbReference>
<keyword evidence="2" id="KW-0732">Signal</keyword>
<evidence type="ECO:0000256" key="1">
    <source>
        <dbReference type="SAM" id="MobiDB-lite"/>
    </source>
</evidence>
<evidence type="ECO:0008006" key="5">
    <source>
        <dbReference type="Google" id="ProtNLM"/>
    </source>
</evidence>
<feature type="compositionally biased region" description="Low complexity" evidence="1">
    <location>
        <begin position="30"/>
        <end position="39"/>
    </location>
</feature>
<dbReference type="AlphaFoldDB" id="A0A3N4MNG6"/>
<dbReference type="RefSeq" id="WP_123864616.1">
    <property type="nucleotide sequence ID" value="NZ_QXZY01000005.1"/>
</dbReference>
<comment type="caution">
    <text evidence="3">The sequence shown here is derived from an EMBL/GenBank/DDBJ whole genome shotgun (WGS) entry which is preliminary data.</text>
</comment>
<organism evidence="3 4">
    <name type="scientific">Chitinophaga barathri</name>
    <dbReference type="NCBI Taxonomy" id="1647451"/>
    <lineage>
        <taxon>Bacteria</taxon>
        <taxon>Pseudomonadati</taxon>
        <taxon>Bacteroidota</taxon>
        <taxon>Chitinophagia</taxon>
        <taxon>Chitinophagales</taxon>
        <taxon>Chitinophagaceae</taxon>
        <taxon>Chitinophaga</taxon>
    </lineage>
</organism>
<accession>A0A3N4MNG6</accession>
<keyword evidence="4" id="KW-1185">Reference proteome</keyword>
<evidence type="ECO:0000313" key="3">
    <source>
        <dbReference type="EMBL" id="RPD41600.1"/>
    </source>
</evidence>
<feature type="region of interest" description="Disordered" evidence="1">
    <location>
        <begin position="30"/>
        <end position="51"/>
    </location>
</feature>
<dbReference type="EMBL" id="RMBX01000004">
    <property type="protein sequence ID" value="RPD41600.1"/>
    <property type="molecule type" value="Genomic_DNA"/>
</dbReference>
<feature type="chain" id="PRO_5018226456" description="Collagen-like protein" evidence="2">
    <location>
        <begin position="21"/>
        <end position="190"/>
    </location>
</feature>
<evidence type="ECO:0000313" key="4">
    <source>
        <dbReference type="Proteomes" id="UP000279089"/>
    </source>
</evidence>
<feature type="signal peptide" evidence="2">
    <location>
        <begin position="1"/>
        <end position="20"/>
    </location>
</feature>